<name>A0A2K3DDR1_CHLRE</name>
<keyword evidence="4" id="KW-1185">Reference proteome</keyword>
<proteinExistence type="predicted"/>
<dbReference type="Gramene" id="PNW78671">
    <property type="protein sequence ID" value="PNW78671"/>
    <property type="gene ID" value="CHLRE_09g387502v5"/>
</dbReference>
<protein>
    <submittedName>
        <fullName evidence="3">Uncharacterized protein</fullName>
    </submittedName>
</protein>
<dbReference type="GeneID" id="66054576"/>
<dbReference type="InParanoid" id="A0A2K3DDR1"/>
<evidence type="ECO:0000313" key="4">
    <source>
        <dbReference type="Proteomes" id="UP000006906"/>
    </source>
</evidence>
<keyword evidence="2" id="KW-0732">Signal</keyword>
<dbReference type="AlphaFoldDB" id="A0A2K3DDR1"/>
<accession>A0A2K3DDR1</accession>
<evidence type="ECO:0000256" key="1">
    <source>
        <dbReference type="SAM" id="MobiDB-lite"/>
    </source>
</evidence>
<dbReference type="RefSeq" id="XP_042921056.1">
    <property type="nucleotide sequence ID" value="XM_043065435.1"/>
</dbReference>
<gene>
    <name evidence="3" type="ORF">CHLRE_09g387502v5</name>
</gene>
<organism evidence="3 4">
    <name type="scientific">Chlamydomonas reinhardtii</name>
    <name type="common">Chlamydomonas smithii</name>
    <dbReference type="NCBI Taxonomy" id="3055"/>
    <lineage>
        <taxon>Eukaryota</taxon>
        <taxon>Viridiplantae</taxon>
        <taxon>Chlorophyta</taxon>
        <taxon>core chlorophytes</taxon>
        <taxon>Chlorophyceae</taxon>
        <taxon>CS clade</taxon>
        <taxon>Chlamydomonadales</taxon>
        <taxon>Chlamydomonadaceae</taxon>
        <taxon>Chlamydomonas</taxon>
    </lineage>
</organism>
<feature type="region of interest" description="Disordered" evidence="1">
    <location>
        <begin position="36"/>
        <end position="57"/>
    </location>
</feature>
<dbReference type="KEGG" id="cre:CHLRE_09g387502v5"/>
<feature type="signal peptide" evidence="2">
    <location>
        <begin position="1"/>
        <end position="17"/>
    </location>
</feature>
<sequence length="57" mass="6414">MLVTLSWCIRLLEAGLAQTGRRLPSKRRLRCVVITRTPRDPPGTQPGIRGKYRDVPG</sequence>
<evidence type="ECO:0000256" key="2">
    <source>
        <dbReference type="SAM" id="SignalP"/>
    </source>
</evidence>
<reference evidence="3 4" key="1">
    <citation type="journal article" date="2007" name="Science">
        <title>The Chlamydomonas genome reveals the evolution of key animal and plant functions.</title>
        <authorList>
            <person name="Merchant S.S."/>
            <person name="Prochnik S.E."/>
            <person name="Vallon O."/>
            <person name="Harris E.H."/>
            <person name="Karpowicz S.J."/>
            <person name="Witman G.B."/>
            <person name="Terry A."/>
            <person name="Salamov A."/>
            <person name="Fritz-Laylin L.K."/>
            <person name="Marechal-Drouard L."/>
            <person name="Marshall W.F."/>
            <person name="Qu L.H."/>
            <person name="Nelson D.R."/>
            <person name="Sanderfoot A.A."/>
            <person name="Spalding M.H."/>
            <person name="Kapitonov V.V."/>
            <person name="Ren Q."/>
            <person name="Ferris P."/>
            <person name="Lindquist E."/>
            <person name="Shapiro H."/>
            <person name="Lucas S.M."/>
            <person name="Grimwood J."/>
            <person name="Schmutz J."/>
            <person name="Cardol P."/>
            <person name="Cerutti H."/>
            <person name="Chanfreau G."/>
            <person name="Chen C.L."/>
            <person name="Cognat V."/>
            <person name="Croft M.T."/>
            <person name="Dent R."/>
            <person name="Dutcher S."/>
            <person name="Fernandez E."/>
            <person name="Fukuzawa H."/>
            <person name="Gonzalez-Ballester D."/>
            <person name="Gonzalez-Halphen D."/>
            <person name="Hallmann A."/>
            <person name="Hanikenne M."/>
            <person name="Hippler M."/>
            <person name="Inwood W."/>
            <person name="Jabbari K."/>
            <person name="Kalanon M."/>
            <person name="Kuras R."/>
            <person name="Lefebvre P.A."/>
            <person name="Lemaire S.D."/>
            <person name="Lobanov A.V."/>
            <person name="Lohr M."/>
            <person name="Manuell A."/>
            <person name="Meier I."/>
            <person name="Mets L."/>
            <person name="Mittag M."/>
            <person name="Mittelmeier T."/>
            <person name="Moroney J.V."/>
            <person name="Moseley J."/>
            <person name="Napoli C."/>
            <person name="Nedelcu A.M."/>
            <person name="Niyogi K."/>
            <person name="Novoselov S.V."/>
            <person name="Paulsen I.T."/>
            <person name="Pazour G."/>
            <person name="Purton S."/>
            <person name="Ral J.P."/>
            <person name="Riano-Pachon D.M."/>
            <person name="Riekhof W."/>
            <person name="Rymarquis L."/>
            <person name="Schroda M."/>
            <person name="Stern D."/>
            <person name="Umen J."/>
            <person name="Willows R."/>
            <person name="Wilson N."/>
            <person name="Zimmer S.L."/>
            <person name="Allmer J."/>
            <person name="Balk J."/>
            <person name="Bisova K."/>
            <person name="Chen C.J."/>
            <person name="Elias M."/>
            <person name="Gendler K."/>
            <person name="Hauser C."/>
            <person name="Lamb M.R."/>
            <person name="Ledford H."/>
            <person name="Long J.C."/>
            <person name="Minagawa J."/>
            <person name="Page M.D."/>
            <person name="Pan J."/>
            <person name="Pootakham W."/>
            <person name="Roje S."/>
            <person name="Rose A."/>
            <person name="Stahlberg E."/>
            <person name="Terauchi A.M."/>
            <person name="Yang P."/>
            <person name="Ball S."/>
            <person name="Bowler C."/>
            <person name="Dieckmann C.L."/>
            <person name="Gladyshev V.N."/>
            <person name="Green P."/>
            <person name="Jorgensen R."/>
            <person name="Mayfield S."/>
            <person name="Mueller-Roeber B."/>
            <person name="Rajamani S."/>
            <person name="Sayre R.T."/>
            <person name="Brokstein P."/>
            <person name="Dubchak I."/>
            <person name="Goodstein D."/>
            <person name="Hornick L."/>
            <person name="Huang Y.W."/>
            <person name="Jhaveri J."/>
            <person name="Luo Y."/>
            <person name="Martinez D."/>
            <person name="Ngau W.C."/>
            <person name="Otillar B."/>
            <person name="Poliakov A."/>
            <person name="Porter A."/>
            <person name="Szajkowski L."/>
            <person name="Werner G."/>
            <person name="Zhou K."/>
            <person name="Grigoriev I.V."/>
            <person name="Rokhsar D.S."/>
            <person name="Grossman A.R."/>
        </authorList>
    </citation>
    <scope>NUCLEOTIDE SEQUENCE [LARGE SCALE GENOMIC DNA]</scope>
    <source>
        <strain evidence="4">CC-503</strain>
    </source>
</reference>
<dbReference type="EMBL" id="CM008970">
    <property type="protein sequence ID" value="PNW78671.1"/>
    <property type="molecule type" value="Genomic_DNA"/>
</dbReference>
<dbReference type="Proteomes" id="UP000006906">
    <property type="component" value="Chromosome 9"/>
</dbReference>
<feature type="chain" id="PRO_5014411123" evidence="2">
    <location>
        <begin position="18"/>
        <end position="57"/>
    </location>
</feature>
<evidence type="ECO:0000313" key="3">
    <source>
        <dbReference type="EMBL" id="PNW78671.1"/>
    </source>
</evidence>